<evidence type="ECO:0000313" key="8">
    <source>
        <dbReference type="Proteomes" id="UP001330812"/>
    </source>
</evidence>
<dbReference type="SUPFAM" id="SSF46689">
    <property type="entry name" value="Homeodomain-like"/>
    <property type="match status" value="2"/>
</dbReference>
<feature type="domain" description="HTH tetR-type" evidence="6">
    <location>
        <begin position="257"/>
        <end position="319"/>
    </location>
</feature>
<gene>
    <name evidence="7" type="ORF">VSH64_03925</name>
</gene>
<evidence type="ECO:0000256" key="1">
    <source>
        <dbReference type="ARBA" id="ARBA00023015"/>
    </source>
</evidence>
<feature type="DNA-binding region" description="H-T-H motif" evidence="4">
    <location>
        <begin position="282"/>
        <end position="301"/>
    </location>
</feature>
<name>A0ABZ1I9V3_9PSEU</name>
<evidence type="ECO:0000256" key="5">
    <source>
        <dbReference type="SAM" id="MobiDB-lite"/>
    </source>
</evidence>
<dbReference type="InterPro" id="IPR001647">
    <property type="entry name" value="HTH_TetR"/>
</dbReference>
<reference evidence="7 8" key="1">
    <citation type="journal article" date="2015" name="Int. J. Syst. Evol. Microbiol.">
        <title>Amycolatopsis rhabdoformis sp. nov., an actinomycete isolated from a tropical forest soil.</title>
        <authorList>
            <person name="Souza W.R."/>
            <person name="Silva R.E."/>
            <person name="Goodfellow M."/>
            <person name="Busarakam K."/>
            <person name="Figueiro F.S."/>
            <person name="Ferreira D."/>
            <person name="Rodrigues-Filho E."/>
            <person name="Moraes L.A.B."/>
            <person name="Zucchi T.D."/>
        </authorList>
    </citation>
    <scope>NUCLEOTIDE SEQUENCE [LARGE SCALE GENOMIC DNA]</scope>
    <source>
        <strain evidence="7 8">NCIMB 14900</strain>
    </source>
</reference>
<organism evidence="7 8">
    <name type="scientific">Amycolatopsis rhabdoformis</name>
    <dbReference type="NCBI Taxonomy" id="1448059"/>
    <lineage>
        <taxon>Bacteria</taxon>
        <taxon>Bacillati</taxon>
        <taxon>Actinomycetota</taxon>
        <taxon>Actinomycetes</taxon>
        <taxon>Pseudonocardiales</taxon>
        <taxon>Pseudonocardiaceae</taxon>
        <taxon>Amycolatopsis</taxon>
    </lineage>
</organism>
<protein>
    <submittedName>
        <fullName evidence="7">TetR/AcrR family transcriptional regulator</fullName>
    </submittedName>
</protein>
<feature type="region of interest" description="Disordered" evidence="5">
    <location>
        <begin position="1"/>
        <end position="24"/>
    </location>
</feature>
<dbReference type="Gene3D" id="1.10.357.10">
    <property type="entry name" value="Tetracycline Repressor, domain 2"/>
    <property type="match status" value="2"/>
</dbReference>
<dbReference type="PANTHER" id="PTHR30055">
    <property type="entry name" value="HTH-TYPE TRANSCRIPTIONAL REGULATOR RUTR"/>
    <property type="match status" value="1"/>
</dbReference>
<dbReference type="RefSeq" id="WP_326834065.1">
    <property type="nucleotide sequence ID" value="NZ_CP142149.1"/>
</dbReference>
<evidence type="ECO:0000256" key="3">
    <source>
        <dbReference type="ARBA" id="ARBA00023163"/>
    </source>
</evidence>
<feature type="region of interest" description="Disordered" evidence="5">
    <location>
        <begin position="214"/>
        <end position="256"/>
    </location>
</feature>
<feature type="domain" description="HTH tetR-type" evidence="6">
    <location>
        <begin position="24"/>
        <end position="87"/>
    </location>
</feature>
<evidence type="ECO:0000256" key="4">
    <source>
        <dbReference type="PROSITE-ProRule" id="PRU00335"/>
    </source>
</evidence>
<dbReference type="EMBL" id="CP142149">
    <property type="protein sequence ID" value="WSE31259.1"/>
    <property type="molecule type" value="Genomic_DNA"/>
</dbReference>
<feature type="compositionally biased region" description="Low complexity" evidence="5">
    <location>
        <begin position="229"/>
        <end position="240"/>
    </location>
</feature>
<dbReference type="PROSITE" id="PS50977">
    <property type="entry name" value="HTH_TETR_2"/>
    <property type="match status" value="2"/>
</dbReference>
<keyword evidence="8" id="KW-1185">Reference proteome</keyword>
<dbReference type="InterPro" id="IPR041674">
    <property type="entry name" value="TetR_C_22"/>
</dbReference>
<keyword evidence="3" id="KW-0804">Transcription</keyword>
<keyword evidence="2 4" id="KW-0238">DNA-binding</keyword>
<dbReference type="PANTHER" id="PTHR30055:SF234">
    <property type="entry name" value="HTH-TYPE TRANSCRIPTIONAL REGULATOR BETI"/>
    <property type="match status" value="1"/>
</dbReference>
<dbReference type="InterPro" id="IPR009057">
    <property type="entry name" value="Homeodomain-like_sf"/>
</dbReference>
<dbReference type="Pfam" id="PF00440">
    <property type="entry name" value="TetR_N"/>
    <property type="match status" value="1"/>
</dbReference>
<proteinExistence type="predicted"/>
<keyword evidence="1" id="KW-0805">Transcription regulation</keyword>
<dbReference type="Pfam" id="PF17928">
    <property type="entry name" value="TetR_C_22"/>
    <property type="match status" value="1"/>
</dbReference>
<evidence type="ECO:0000256" key="2">
    <source>
        <dbReference type="ARBA" id="ARBA00023125"/>
    </source>
</evidence>
<evidence type="ECO:0000259" key="6">
    <source>
        <dbReference type="PROSITE" id="PS50977"/>
    </source>
</evidence>
<feature type="DNA-binding region" description="H-T-H motif" evidence="4">
    <location>
        <begin position="50"/>
        <end position="69"/>
    </location>
</feature>
<accession>A0ABZ1I9V3</accession>
<evidence type="ECO:0000313" key="7">
    <source>
        <dbReference type="EMBL" id="WSE31259.1"/>
    </source>
</evidence>
<sequence length="446" mass="49382">MSPAPENSPLSPANVALPPQERGRTRRAQIVRATALLIDSAFSTGRRGLTLRGIAEAAETPVASIYHYFPDVDSIVAAVAAEYGSELSSAVEAGVSRPTASASSLLDTIFAVYREFFSARPGLRELWFDRKASDKVVEIHRHFRAGLAKILGAGLDKYSTKPHDLLTYQTWIEITGILWEMAFQCDPEGDNRVIAEISEVSKRFLHRRLGITFPPSAGTRGRDREKPAASHATSSAPAEESAPRTWELPPPPQARGRKNRTLILAAASALINAQGPHGPDVNVRAIAGAAGTSPGSIYRYFEDLDSLVAAVAAAYMHDLLAVLDEVEDASEGQDYGSFNKRKMAAYQAFFARRPGLRELWFDRRTSEKVQETHAHYRRILAERNHQAMARYSRLPGEMFGHTLHIEVTGALWDLAFTLDPQGHPYVIDEIEELGIDFVRRLREREN</sequence>
<dbReference type="Proteomes" id="UP001330812">
    <property type="component" value="Chromosome"/>
</dbReference>
<dbReference type="InterPro" id="IPR050109">
    <property type="entry name" value="HTH-type_TetR-like_transc_reg"/>
</dbReference>